<evidence type="ECO:0000313" key="2">
    <source>
        <dbReference type="EMBL" id="KAK3744516.1"/>
    </source>
</evidence>
<evidence type="ECO:0000256" key="1">
    <source>
        <dbReference type="SAM" id="MobiDB-lite"/>
    </source>
</evidence>
<dbReference type="Proteomes" id="UP001283361">
    <property type="component" value="Unassembled WGS sequence"/>
</dbReference>
<dbReference type="AlphaFoldDB" id="A0AAE0YFX8"/>
<protein>
    <submittedName>
        <fullName evidence="2">Uncharacterized protein</fullName>
    </submittedName>
</protein>
<name>A0AAE0YFX8_9GAST</name>
<feature type="compositionally biased region" description="Polar residues" evidence="1">
    <location>
        <begin position="41"/>
        <end position="53"/>
    </location>
</feature>
<keyword evidence="3" id="KW-1185">Reference proteome</keyword>
<organism evidence="2 3">
    <name type="scientific">Elysia crispata</name>
    <name type="common">lettuce slug</name>
    <dbReference type="NCBI Taxonomy" id="231223"/>
    <lineage>
        <taxon>Eukaryota</taxon>
        <taxon>Metazoa</taxon>
        <taxon>Spiralia</taxon>
        <taxon>Lophotrochozoa</taxon>
        <taxon>Mollusca</taxon>
        <taxon>Gastropoda</taxon>
        <taxon>Heterobranchia</taxon>
        <taxon>Euthyneura</taxon>
        <taxon>Panpulmonata</taxon>
        <taxon>Sacoglossa</taxon>
        <taxon>Placobranchoidea</taxon>
        <taxon>Plakobranchidae</taxon>
        <taxon>Elysia</taxon>
    </lineage>
</organism>
<sequence>MERKRSQGLEKLTSQPAFQDIQVNLSADCDQDTAWVVDARVSSSSHRPQTSISLGPVTHHMGRGQSLRPRVHIYHRAGLRLTGADLGLRSSIKMLTGHKSSDF</sequence>
<dbReference type="EMBL" id="JAWDGP010006255">
    <property type="protein sequence ID" value="KAK3744516.1"/>
    <property type="molecule type" value="Genomic_DNA"/>
</dbReference>
<feature type="region of interest" description="Disordered" evidence="1">
    <location>
        <begin position="40"/>
        <end position="63"/>
    </location>
</feature>
<proteinExistence type="predicted"/>
<accession>A0AAE0YFX8</accession>
<comment type="caution">
    <text evidence="2">The sequence shown here is derived from an EMBL/GenBank/DDBJ whole genome shotgun (WGS) entry which is preliminary data.</text>
</comment>
<gene>
    <name evidence="2" type="ORF">RRG08_056654</name>
</gene>
<reference evidence="2" key="1">
    <citation type="journal article" date="2023" name="G3 (Bethesda)">
        <title>A reference genome for the long-term kleptoplast-retaining sea slug Elysia crispata morphotype clarki.</title>
        <authorList>
            <person name="Eastman K.E."/>
            <person name="Pendleton A.L."/>
            <person name="Shaikh M.A."/>
            <person name="Suttiyut T."/>
            <person name="Ogas R."/>
            <person name="Tomko P."/>
            <person name="Gavelis G."/>
            <person name="Widhalm J.R."/>
            <person name="Wisecaver J.H."/>
        </authorList>
    </citation>
    <scope>NUCLEOTIDE SEQUENCE</scope>
    <source>
        <strain evidence="2">ECLA1</strain>
    </source>
</reference>
<evidence type="ECO:0000313" key="3">
    <source>
        <dbReference type="Proteomes" id="UP001283361"/>
    </source>
</evidence>